<name>A0A834H162_RHOSS</name>
<comment type="caution">
    <text evidence="3">The sequence shown here is derived from an EMBL/GenBank/DDBJ whole genome shotgun (WGS) entry which is preliminary data.</text>
</comment>
<dbReference type="AlphaFoldDB" id="A0A834H162"/>
<dbReference type="EMBL" id="WJXA01000005">
    <property type="protein sequence ID" value="KAF7143507.1"/>
    <property type="molecule type" value="Genomic_DNA"/>
</dbReference>
<sequence>MAQFLVLILILTNVSQTWAIRKLGQHRAEFVNYIVAPSLSPSKAPQRANPLSGSYRQSEVGEGQQVHIMKKKQHHSVDKSVAGGGVILGGLATTFLVAIVRYIRATGRKNADSMAINADCKSKTSDSSNV</sequence>
<keyword evidence="2" id="KW-0732">Signal</keyword>
<organism evidence="3 4">
    <name type="scientific">Rhododendron simsii</name>
    <name type="common">Sims's rhododendron</name>
    <dbReference type="NCBI Taxonomy" id="118357"/>
    <lineage>
        <taxon>Eukaryota</taxon>
        <taxon>Viridiplantae</taxon>
        <taxon>Streptophyta</taxon>
        <taxon>Embryophyta</taxon>
        <taxon>Tracheophyta</taxon>
        <taxon>Spermatophyta</taxon>
        <taxon>Magnoliopsida</taxon>
        <taxon>eudicotyledons</taxon>
        <taxon>Gunneridae</taxon>
        <taxon>Pentapetalae</taxon>
        <taxon>asterids</taxon>
        <taxon>Ericales</taxon>
        <taxon>Ericaceae</taxon>
        <taxon>Ericoideae</taxon>
        <taxon>Rhodoreae</taxon>
        <taxon>Rhododendron</taxon>
    </lineage>
</organism>
<reference evidence="3" key="1">
    <citation type="submission" date="2019-11" db="EMBL/GenBank/DDBJ databases">
        <authorList>
            <person name="Liu Y."/>
            <person name="Hou J."/>
            <person name="Li T.-Q."/>
            <person name="Guan C.-H."/>
            <person name="Wu X."/>
            <person name="Wu H.-Z."/>
            <person name="Ling F."/>
            <person name="Zhang R."/>
            <person name="Shi X.-G."/>
            <person name="Ren J.-P."/>
            <person name="Chen E.-F."/>
            <person name="Sun J.-M."/>
        </authorList>
    </citation>
    <scope>NUCLEOTIDE SEQUENCE</scope>
    <source>
        <strain evidence="3">Adult_tree_wgs_1</strain>
        <tissue evidence="3">Leaves</tissue>
    </source>
</reference>
<evidence type="ECO:0000256" key="2">
    <source>
        <dbReference type="SAM" id="SignalP"/>
    </source>
</evidence>
<dbReference type="Proteomes" id="UP000626092">
    <property type="component" value="Unassembled WGS sequence"/>
</dbReference>
<gene>
    <name evidence="3" type="ORF">RHSIM_Rhsim05G0199600</name>
</gene>
<proteinExistence type="predicted"/>
<accession>A0A834H162</accession>
<evidence type="ECO:0000313" key="3">
    <source>
        <dbReference type="EMBL" id="KAF7143507.1"/>
    </source>
</evidence>
<dbReference type="PANTHER" id="PTHR34558">
    <property type="entry name" value="EXPRESSED PROTEIN"/>
    <property type="match status" value="1"/>
</dbReference>
<dbReference type="OrthoDB" id="686454at2759"/>
<evidence type="ECO:0000256" key="1">
    <source>
        <dbReference type="SAM" id="Phobius"/>
    </source>
</evidence>
<keyword evidence="4" id="KW-1185">Reference proteome</keyword>
<keyword evidence="1" id="KW-0472">Membrane</keyword>
<keyword evidence="1" id="KW-0812">Transmembrane</keyword>
<feature type="chain" id="PRO_5032586637" evidence="2">
    <location>
        <begin position="20"/>
        <end position="130"/>
    </location>
</feature>
<dbReference type="PANTHER" id="PTHR34558:SF9">
    <property type="entry name" value="F3L24.15 PROTEIN"/>
    <property type="match status" value="1"/>
</dbReference>
<keyword evidence="1" id="KW-1133">Transmembrane helix</keyword>
<evidence type="ECO:0000313" key="4">
    <source>
        <dbReference type="Proteomes" id="UP000626092"/>
    </source>
</evidence>
<feature type="transmembrane region" description="Helical" evidence="1">
    <location>
        <begin position="81"/>
        <end position="103"/>
    </location>
</feature>
<feature type="signal peptide" evidence="2">
    <location>
        <begin position="1"/>
        <end position="19"/>
    </location>
</feature>
<protein>
    <submittedName>
        <fullName evidence="3">Uncharacterized protein</fullName>
    </submittedName>
</protein>